<evidence type="ECO:0000313" key="2">
    <source>
        <dbReference type="Proteomes" id="UP000321079"/>
    </source>
</evidence>
<accession>A0A511B6Q1</accession>
<dbReference type="Proteomes" id="UP000321079">
    <property type="component" value="Unassembled WGS sequence"/>
</dbReference>
<reference evidence="1 2" key="1">
    <citation type="submission" date="2019-07" db="EMBL/GenBank/DDBJ databases">
        <title>Whole genome shotgun sequence of Gluconobacter kanchanaburiensis NBRC 103587.</title>
        <authorList>
            <person name="Hosoyama A."/>
            <person name="Uohara A."/>
            <person name="Ohji S."/>
            <person name="Ichikawa N."/>
        </authorList>
    </citation>
    <scope>NUCLEOTIDE SEQUENCE [LARGE SCALE GENOMIC DNA]</scope>
    <source>
        <strain evidence="1 2">NBRC 103587</strain>
    </source>
</reference>
<keyword evidence="2" id="KW-1185">Reference proteome</keyword>
<proteinExistence type="predicted"/>
<sequence>MNFCTDPADGNNNLIADGIAVADNGPDHLRVAPDRNWFPEAQPGDNTSKDC</sequence>
<dbReference type="AlphaFoldDB" id="A0A511B6Q1"/>
<gene>
    <name evidence="1" type="ORF">GKA01_05600</name>
</gene>
<name>A0A511B6Q1_9PROT</name>
<protein>
    <submittedName>
        <fullName evidence="1">Uncharacterized protein</fullName>
    </submittedName>
</protein>
<evidence type="ECO:0000313" key="1">
    <source>
        <dbReference type="EMBL" id="GEK95363.1"/>
    </source>
</evidence>
<dbReference type="EMBL" id="BJVA01000002">
    <property type="protein sequence ID" value="GEK95363.1"/>
    <property type="molecule type" value="Genomic_DNA"/>
</dbReference>
<dbReference type="RefSeq" id="WP_167506304.1">
    <property type="nucleotide sequence ID" value="NZ_BARK01000001.1"/>
</dbReference>
<organism evidence="1 2">
    <name type="scientific">Gluconobacter kanchanaburiensis NBRC 103587</name>
    <dbReference type="NCBI Taxonomy" id="1307948"/>
    <lineage>
        <taxon>Bacteria</taxon>
        <taxon>Pseudomonadati</taxon>
        <taxon>Pseudomonadota</taxon>
        <taxon>Alphaproteobacteria</taxon>
        <taxon>Acetobacterales</taxon>
        <taxon>Acetobacteraceae</taxon>
        <taxon>Gluconobacter</taxon>
    </lineage>
</organism>
<comment type="caution">
    <text evidence="1">The sequence shown here is derived from an EMBL/GenBank/DDBJ whole genome shotgun (WGS) entry which is preliminary data.</text>
</comment>